<dbReference type="Proteomes" id="UP000789719">
    <property type="component" value="Unassembled WGS sequence"/>
</dbReference>
<evidence type="ECO:0000256" key="5">
    <source>
        <dbReference type="SAM" id="Phobius"/>
    </source>
</evidence>
<feature type="transmembrane region" description="Helical" evidence="5">
    <location>
        <begin position="344"/>
        <end position="376"/>
    </location>
</feature>
<comment type="subcellular location">
    <subcellularLocation>
        <location evidence="1">Membrane</location>
        <topology evidence="1">Multi-pass membrane protein</topology>
    </subcellularLocation>
</comment>
<organism evidence="7 8">
    <name type="scientific">Periweissella ghanensis</name>
    <dbReference type="NCBI Taxonomy" id="467997"/>
    <lineage>
        <taxon>Bacteria</taxon>
        <taxon>Bacillati</taxon>
        <taxon>Bacillota</taxon>
        <taxon>Bacilli</taxon>
        <taxon>Lactobacillales</taxon>
        <taxon>Lactobacillaceae</taxon>
        <taxon>Periweissella</taxon>
    </lineage>
</organism>
<feature type="transmembrane region" description="Helical" evidence="5">
    <location>
        <begin position="185"/>
        <end position="213"/>
    </location>
</feature>
<feature type="transmembrane region" description="Helical" evidence="5">
    <location>
        <begin position="102"/>
        <end position="123"/>
    </location>
</feature>
<evidence type="ECO:0000256" key="3">
    <source>
        <dbReference type="ARBA" id="ARBA00022989"/>
    </source>
</evidence>
<protein>
    <recommendedName>
        <fullName evidence="6">O-antigen ligase-related domain-containing protein</fullName>
    </recommendedName>
</protein>
<feature type="transmembrane region" description="Helical" evidence="5">
    <location>
        <begin position="70"/>
        <end position="90"/>
    </location>
</feature>
<gene>
    <name evidence="7" type="ORF">WGH24286_01567</name>
</gene>
<keyword evidence="2 5" id="KW-0812">Transmembrane</keyword>
<proteinExistence type="predicted"/>
<comment type="caution">
    <text evidence="7">The sequence shown here is derived from an EMBL/GenBank/DDBJ whole genome shotgun (WGS) entry which is preliminary data.</text>
</comment>
<evidence type="ECO:0000256" key="4">
    <source>
        <dbReference type="ARBA" id="ARBA00023136"/>
    </source>
</evidence>
<feature type="transmembrane region" description="Helical" evidence="5">
    <location>
        <begin position="17"/>
        <end position="37"/>
    </location>
</feature>
<keyword evidence="3 5" id="KW-1133">Transmembrane helix</keyword>
<sequence length="397" mass="45108">MCGAGRLITFGPISERYVIFVILLLSYFLFAIVNNTWLITKHEVTILFFLMYLFFPIYVGILNGNSLSNILLSYQGYVYLILFFPIYLIINSEDMIKFTWKIFDFFSFLCSLIVIACFLYMLIFNLSAYANLTTILTKYSLGLVDFVNGSPRVFFKVSPIFGFFFIRQMDILLSNGFKFKNCIYAIAGLLASIASITIGIWIGIGIAMIFLLLPYLKKLNLQFVIIVLGVSIAGILLIHFDILKIFQNRLSSTDFSRQQKTTQLFVLLSQIQLHPIFGSGFGETLTINSPVGIRNQTQFELSFLQVIMNTGLIGFSFFASILISPYNTFFKLNDRFKDMSKGNILGLIVIITASTVNPFITNPIGIGCFLLVAISIDRFSELSDKSKIVKIRRNYEF</sequence>
<accession>A0ABM8ZCU4</accession>
<feature type="transmembrane region" description="Helical" evidence="5">
    <location>
        <begin position="264"/>
        <end position="282"/>
    </location>
</feature>
<evidence type="ECO:0000259" key="6">
    <source>
        <dbReference type="Pfam" id="PF04932"/>
    </source>
</evidence>
<feature type="transmembrane region" description="Helical" evidence="5">
    <location>
        <begin position="302"/>
        <end position="323"/>
    </location>
</feature>
<feature type="domain" description="O-antigen ligase-related" evidence="6">
    <location>
        <begin position="184"/>
        <end position="318"/>
    </location>
</feature>
<evidence type="ECO:0000256" key="2">
    <source>
        <dbReference type="ARBA" id="ARBA00022692"/>
    </source>
</evidence>
<dbReference type="InterPro" id="IPR007016">
    <property type="entry name" value="O-antigen_ligase-rel_domated"/>
</dbReference>
<dbReference type="Pfam" id="PF04932">
    <property type="entry name" value="Wzy_C"/>
    <property type="match status" value="1"/>
</dbReference>
<dbReference type="EMBL" id="CAKKNT010000025">
    <property type="protein sequence ID" value="CAH0419120.1"/>
    <property type="molecule type" value="Genomic_DNA"/>
</dbReference>
<evidence type="ECO:0000313" key="8">
    <source>
        <dbReference type="Proteomes" id="UP000789719"/>
    </source>
</evidence>
<keyword evidence="8" id="KW-1185">Reference proteome</keyword>
<feature type="transmembrane region" description="Helical" evidence="5">
    <location>
        <begin position="44"/>
        <end position="64"/>
    </location>
</feature>
<keyword evidence="4 5" id="KW-0472">Membrane</keyword>
<evidence type="ECO:0000313" key="7">
    <source>
        <dbReference type="EMBL" id="CAH0419120.1"/>
    </source>
</evidence>
<name>A0ABM8ZCU4_9LACO</name>
<feature type="transmembrane region" description="Helical" evidence="5">
    <location>
        <begin position="219"/>
        <end position="243"/>
    </location>
</feature>
<evidence type="ECO:0000256" key="1">
    <source>
        <dbReference type="ARBA" id="ARBA00004141"/>
    </source>
</evidence>
<reference evidence="7 8" key="1">
    <citation type="submission" date="2021-11" db="EMBL/GenBank/DDBJ databases">
        <authorList>
            <person name="Depoorter E."/>
        </authorList>
    </citation>
    <scope>NUCLEOTIDE SEQUENCE [LARGE SCALE GENOMIC DNA]</scope>
    <source>
        <strain evidence="7 8">LMG 24286</strain>
    </source>
</reference>